<keyword evidence="3" id="KW-1185">Reference proteome</keyword>
<evidence type="ECO:0000256" key="1">
    <source>
        <dbReference type="SAM" id="MobiDB-lite"/>
    </source>
</evidence>
<gene>
    <name evidence="2" type="ORF">ASPCADRAFT_207390</name>
</gene>
<dbReference type="EMBL" id="KV907499">
    <property type="protein sequence ID" value="OOF96044.1"/>
    <property type="molecule type" value="Genomic_DNA"/>
</dbReference>
<proteinExistence type="predicted"/>
<organism evidence="2 3">
    <name type="scientific">Aspergillus carbonarius (strain ITEM 5010)</name>
    <dbReference type="NCBI Taxonomy" id="602072"/>
    <lineage>
        <taxon>Eukaryota</taxon>
        <taxon>Fungi</taxon>
        <taxon>Dikarya</taxon>
        <taxon>Ascomycota</taxon>
        <taxon>Pezizomycotina</taxon>
        <taxon>Eurotiomycetes</taxon>
        <taxon>Eurotiomycetidae</taxon>
        <taxon>Eurotiales</taxon>
        <taxon>Aspergillaceae</taxon>
        <taxon>Aspergillus</taxon>
        <taxon>Aspergillus subgen. Circumdati</taxon>
    </lineage>
</organism>
<accession>A0A1R3RNH4</accession>
<protein>
    <submittedName>
        <fullName evidence="2">Uncharacterized protein</fullName>
    </submittedName>
</protein>
<dbReference type="VEuPathDB" id="FungiDB:ASPCADRAFT_207390"/>
<sequence>MHDTGNAAPRSAPLGKTQSRSRGISFQLPKSQKGTTVSGDFHPAVTPQLICQVMPMFTDDCIPLESSIMAMLFDHFDEVLPATTRVATDHRQSWRLSILCSDNIPSMEECTPHRL</sequence>
<dbReference type="Proteomes" id="UP000188318">
    <property type="component" value="Unassembled WGS sequence"/>
</dbReference>
<reference evidence="3" key="1">
    <citation type="journal article" date="2017" name="Genome Biol.">
        <title>Comparative genomics reveals high biological diversity and specific adaptations in the industrially and medically important fungal genus Aspergillus.</title>
        <authorList>
            <person name="de Vries R.P."/>
            <person name="Riley R."/>
            <person name="Wiebenga A."/>
            <person name="Aguilar-Osorio G."/>
            <person name="Amillis S."/>
            <person name="Uchima C.A."/>
            <person name="Anderluh G."/>
            <person name="Asadollahi M."/>
            <person name="Askin M."/>
            <person name="Barry K."/>
            <person name="Battaglia E."/>
            <person name="Bayram O."/>
            <person name="Benocci T."/>
            <person name="Braus-Stromeyer S.A."/>
            <person name="Caldana C."/>
            <person name="Canovas D."/>
            <person name="Cerqueira G.C."/>
            <person name="Chen F."/>
            <person name="Chen W."/>
            <person name="Choi C."/>
            <person name="Clum A."/>
            <person name="Dos Santos R.A."/>
            <person name="Damasio A.R."/>
            <person name="Diallinas G."/>
            <person name="Emri T."/>
            <person name="Fekete E."/>
            <person name="Flipphi M."/>
            <person name="Freyberg S."/>
            <person name="Gallo A."/>
            <person name="Gournas C."/>
            <person name="Habgood R."/>
            <person name="Hainaut M."/>
            <person name="Harispe M.L."/>
            <person name="Henrissat B."/>
            <person name="Hilden K.S."/>
            <person name="Hope R."/>
            <person name="Hossain A."/>
            <person name="Karabika E."/>
            <person name="Karaffa L."/>
            <person name="Karanyi Z."/>
            <person name="Krasevec N."/>
            <person name="Kuo A."/>
            <person name="Kusch H."/>
            <person name="LaButti K."/>
            <person name="Lagendijk E.L."/>
            <person name="Lapidus A."/>
            <person name="Levasseur A."/>
            <person name="Lindquist E."/>
            <person name="Lipzen A."/>
            <person name="Logrieco A.F."/>
            <person name="MacCabe A."/>
            <person name="Maekelae M.R."/>
            <person name="Malavazi I."/>
            <person name="Melin P."/>
            <person name="Meyer V."/>
            <person name="Mielnichuk N."/>
            <person name="Miskei M."/>
            <person name="Molnar A.P."/>
            <person name="Mule G."/>
            <person name="Ngan C.Y."/>
            <person name="Orejas M."/>
            <person name="Orosz E."/>
            <person name="Ouedraogo J.P."/>
            <person name="Overkamp K.M."/>
            <person name="Park H.-S."/>
            <person name="Perrone G."/>
            <person name="Piumi F."/>
            <person name="Punt P.J."/>
            <person name="Ram A.F."/>
            <person name="Ramon A."/>
            <person name="Rauscher S."/>
            <person name="Record E."/>
            <person name="Riano-Pachon D.M."/>
            <person name="Robert V."/>
            <person name="Roehrig J."/>
            <person name="Ruller R."/>
            <person name="Salamov A."/>
            <person name="Salih N.S."/>
            <person name="Samson R.A."/>
            <person name="Sandor E."/>
            <person name="Sanguinetti M."/>
            <person name="Schuetze T."/>
            <person name="Sepcic K."/>
            <person name="Shelest E."/>
            <person name="Sherlock G."/>
            <person name="Sophianopoulou V."/>
            <person name="Squina F.M."/>
            <person name="Sun H."/>
            <person name="Susca A."/>
            <person name="Todd R.B."/>
            <person name="Tsang A."/>
            <person name="Unkles S.E."/>
            <person name="van de Wiele N."/>
            <person name="van Rossen-Uffink D."/>
            <person name="Oliveira J.V."/>
            <person name="Vesth T.C."/>
            <person name="Visser J."/>
            <person name="Yu J.-H."/>
            <person name="Zhou M."/>
            <person name="Andersen M.R."/>
            <person name="Archer D.B."/>
            <person name="Baker S.E."/>
            <person name="Benoit I."/>
            <person name="Brakhage A.A."/>
            <person name="Braus G.H."/>
            <person name="Fischer R."/>
            <person name="Frisvad J.C."/>
            <person name="Goldman G.H."/>
            <person name="Houbraken J."/>
            <person name="Oakley B."/>
            <person name="Pocsi I."/>
            <person name="Scazzocchio C."/>
            <person name="Seiboth B."/>
            <person name="vanKuyk P.A."/>
            <person name="Wortman J."/>
            <person name="Dyer P.S."/>
            <person name="Grigoriev I.V."/>
        </authorList>
    </citation>
    <scope>NUCLEOTIDE SEQUENCE [LARGE SCALE GENOMIC DNA]</scope>
    <source>
        <strain evidence="3">ITEM 5010</strain>
    </source>
</reference>
<feature type="region of interest" description="Disordered" evidence="1">
    <location>
        <begin position="1"/>
        <end position="39"/>
    </location>
</feature>
<dbReference type="AlphaFoldDB" id="A0A1R3RNH4"/>
<evidence type="ECO:0000313" key="3">
    <source>
        <dbReference type="Proteomes" id="UP000188318"/>
    </source>
</evidence>
<name>A0A1R3RNH4_ASPC5</name>
<evidence type="ECO:0000313" key="2">
    <source>
        <dbReference type="EMBL" id="OOF96044.1"/>
    </source>
</evidence>
<feature type="compositionally biased region" description="Polar residues" evidence="1">
    <location>
        <begin position="16"/>
        <end position="38"/>
    </location>
</feature>